<evidence type="ECO:0000313" key="3">
    <source>
        <dbReference type="Proteomes" id="UP000799118"/>
    </source>
</evidence>
<keyword evidence="1" id="KW-0472">Membrane</keyword>
<sequence>MIQNVVLHTYLMKHRTASRLSAINEVCTQRYLVAGIISLIFFRSSGLCSLFVSAKKHHSRRPSQIPTNIGRSWRRGYWSCTLCTMCWSLGHLSPFHLQSLSTCTRTYSIAYAQNTSTYGPIMSYIDLKCTGG</sequence>
<dbReference type="AlphaFoldDB" id="A0A6A4GHC0"/>
<gene>
    <name evidence="2" type="ORF">BT96DRAFT_637442</name>
</gene>
<dbReference type="EMBL" id="ML770098">
    <property type="protein sequence ID" value="KAE9384675.1"/>
    <property type="molecule type" value="Genomic_DNA"/>
</dbReference>
<dbReference type="Proteomes" id="UP000799118">
    <property type="component" value="Unassembled WGS sequence"/>
</dbReference>
<organism evidence="2 3">
    <name type="scientific">Gymnopus androsaceus JB14</name>
    <dbReference type="NCBI Taxonomy" id="1447944"/>
    <lineage>
        <taxon>Eukaryota</taxon>
        <taxon>Fungi</taxon>
        <taxon>Dikarya</taxon>
        <taxon>Basidiomycota</taxon>
        <taxon>Agaricomycotina</taxon>
        <taxon>Agaricomycetes</taxon>
        <taxon>Agaricomycetidae</taxon>
        <taxon>Agaricales</taxon>
        <taxon>Marasmiineae</taxon>
        <taxon>Omphalotaceae</taxon>
        <taxon>Gymnopus</taxon>
    </lineage>
</organism>
<evidence type="ECO:0000256" key="1">
    <source>
        <dbReference type="SAM" id="Phobius"/>
    </source>
</evidence>
<proteinExistence type="predicted"/>
<name>A0A6A4GHC0_9AGAR</name>
<feature type="transmembrane region" description="Helical" evidence="1">
    <location>
        <begin position="31"/>
        <end position="52"/>
    </location>
</feature>
<evidence type="ECO:0000313" key="2">
    <source>
        <dbReference type="EMBL" id="KAE9384675.1"/>
    </source>
</evidence>
<keyword evidence="1" id="KW-0812">Transmembrane</keyword>
<keyword evidence="3" id="KW-1185">Reference proteome</keyword>
<accession>A0A6A4GHC0</accession>
<keyword evidence="1" id="KW-1133">Transmembrane helix</keyword>
<protein>
    <submittedName>
        <fullName evidence="2">Uncharacterized protein</fullName>
    </submittedName>
</protein>
<reference evidence="2" key="1">
    <citation type="journal article" date="2019" name="Environ. Microbiol.">
        <title>Fungal ecological strategies reflected in gene transcription - a case study of two litter decomposers.</title>
        <authorList>
            <person name="Barbi F."/>
            <person name="Kohler A."/>
            <person name="Barry K."/>
            <person name="Baskaran P."/>
            <person name="Daum C."/>
            <person name="Fauchery L."/>
            <person name="Ihrmark K."/>
            <person name="Kuo A."/>
            <person name="LaButti K."/>
            <person name="Lipzen A."/>
            <person name="Morin E."/>
            <person name="Grigoriev I.V."/>
            <person name="Henrissat B."/>
            <person name="Lindahl B."/>
            <person name="Martin F."/>
        </authorList>
    </citation>
    <scope>NUCLEOTIDE SEQUENCE</scope>
    <source>
        <strain evidence="2">JB14</strain>
    </source>
</reference>